<proteinExistence type="predicted"/>
<dbReference type="Proteomes" id="UP001597534">
    <property type="component" value="Unassembled WGS sequence"/>
</dbReference>
<comment type="caution">
    <text evidence="1">The sequence shown here is derived from an EMBL/GenBank/DDBJ whole genome shotgun (WGS) entry which is preliminary data.</text>
</comment>
<evidence type="ECO:0000313" key="2">
    <source>
        <dbReference type="Proteomes" id="UP001597534"/>
    </source>
</evidence>
<sequence>MVQIIDYKAYKKENGEEFFSLVVQGGVEAVISRETGRTYLTAKTARVSCTFNETTCQSLIGSSLPGKIVKVEVEPYEFTIEETGEMIQRNHRHEYMSDENAIIAENVNHEMVIE</sequence>
<organism evidence="1 2">
    <name type="scientific">Flavobacterium chuncheonense</name>
    <dbReference type="NCBI Taxonomy" id="2026653"/>
    <lineage>
        <taxon>Bacteria</taxon>
        <taxon>Pseudomonadati</taxon>
        <taxon>Bacteroidota</taxon>
        <taxon>Flavobacteriia</taxon>
        <taxon>Flavobacteriales</taxon>
        <taxon>Flavobacteriaceae</taxon>
        <taxon>Flavobacterium</taxon>
    </lineage>
</organism>
<reference evidence="2" key="1">
    <citation type="journal article" date="2019" name="Int. J. Syst. Evol. Microbiol.">
        <title>The Global Catalogue of Microorganisms (GCM) 10K type strain sequencing project: providing services to taxonomists for standard genome sequencing and annotation.</title>
        <authorList>
            <consortium name="The Broad Institute Genomics Platform"/>
            <consortium name="The Broad Institute Genome Sequencing Center for Infectious Disease"/>
            <person name="Wu L."/>
            <person name="Ma J."/>
        </authorList>
    </citation>
    <scope>NUCLEOTIDE SEQUENCE [LARGE SCALE GENOMIC DNA]</scope>
    <source>
        <strain evidence="2">KCTC 22671</strain>
    </source>
</reference>
<dbReference type="RefSeq" id="WP_379811305.1">
    <property type="nucleotide sequence ID" value="NZ_JBHUPC010000012.1"/>
</dbReference>
<keyword evidence="2" id="KW-1185">Reference proteome</keyword>
<accession>A0ABW5YKY8</accession>
<protein>
    <submittedName>
        <fullName evidence="1">Uncharacterized protein</fullName>
    </submittedName>
</protein>
<evidence type="ECO:0000313" key="1">
    <source>
        <dbReference type="EMBL" id="MFD2891706.1"/>
    </source>
</evidence>
<name>A0ABW5YKY8_9FLAO</name>
<gene>
    <name evidence="1" type="ORF">ACFS5J_06745</name>
</gene>
<dbReference type="EMBL" id="JBHUPC010000012">
    <property type="protein sequence ID" value="MFD2891706.1"/>
    <property type="molecule type" value="Genomic_DNA"/>
</dbReference>